<comment type="caution">
    <text evidence="1">The sequence shown here is derived from an EMBL/GenBank/DDBJ whole genome shotgun (WGS) entry which is preliminary data.</text>
</comment>
<dbReference type="EMBL" id="BSOW01000011">
    <property type="protein sequence ID" value="GLR86609.1"/>
    <property type="molecule type" value="Genomic_DNA"/>
</dbReference>
<proteinExistence type="predicted"/>
<keyword evidence="2" id="KW-1185">Reference proteome</keyword>
<name>A0ABQ6AWP6_9BRAD</name>
<dbReference type="Proteomes" id="UP001156905">
    <property type="component" value="Unassembled WGS sequence"/>
</dbReference>
<sequence length="61" mass="6678">MVHFCDSDKLASEQLAPNRNNVVVYLARAKLKIGSGTLNASPALTNMKAAQLFQYNARRVA</sequence>
<gene>
    <name evidence="1" type="ORF">GCM10007857_33200</name>
</gene>
<evidence type="ECO:0000313" key="2">
    <source>
        <dbReference type="Proteomes" id="UP001156905"/>
    </source>
</evidence>
<accession>A0ABQ6AWP6</accession>
<organism evidence="1 2">
    <name type="scientific">Bradyrhizobium iriomotense</name>
    <dbReference type="NCBI Taxonomy" id="441950"/>
    <lineage>
        <taxon>Bacteria</taxon>
        <taxon>Pseudomonadati</taxon>
        <taxon>Pseudomonadota</taxon>
        <taxon>Alphaproteobacteria</taxon>
        <taxon>Hyphomicrobiales</taxon>
        <taxon>Nitrobacteraceae</taxon>
        <taxon>Bradyrhizobium</taxon>
    </lineage>
</organism>
<evidence type="ECO:0000313" key="1">
    <source>
        <dbReference type="EMBL" id="GLR86609.1"/>
    </source>
</evidence>
<reference evidence="2" key="1">
    <citation type="journal article" date="2019" name="Int. J. Syst. Evol. Microbiol.">
        <title>The Global Catalogue of Microorganisms (GCM) 10K type strain sequencing project: providing services to taxonomists for standard genome sequencing and annotation.</title>
        <authorList>
            <consortium name="The Broad Institute Genomics Platform"/>
            <consortium name="The Broad Institute Genome Sequencing Center for Infectious Disease"/>
            <person name="Wu L."/>
            <person name="Ma J."/>
        </authorList>
    </citation>
    <scope>NUCLEOTIDE SEQUENCE [LARGE SCALE GENOMIC DNA]</scope>
    <source>
        <strain evidence="2">NBRC 102520</strain>
    </source>
</reference>
<evidence type="ECO:0008006" key="3">
    <source>
        <dbReference type="Google" id="ProtNLM"/>
    </source>
</evidence>
<protein>
    <recommendedName>
        <fullName evidence="3">Transposase</fullName>
    </recommendedName>
</protein>